<gene>
    <name evidence="9" type="ORF">IFR04_011010</name>
</gene>
<dbReference type="PANTHER" id="PTHR24305:SF187">
    <property type="entry name" value="P450, PUTATIVE (EUROFUNG)-RELATED"/>
    <property type="match status" value="1"/>
</dbReference>
<keyword evidence="4" id="KW-0560">Oxidoreductase</keyword>
<dbReference type="InterPro" id="IPR036396">
    <property type="entry name" value="Cyt_P450_sf"/>
</dbReference>
<evidence type="ECO:0000256" key="2">
    <source>
        <dbReference type="ARBA" id="ARBA00010617"/>
    </source>
</evidence>
<evidence type="ECO:0008006" key="11">
    <source>
        <dbReference type="Google" id="ProtNLM"/>
    </source>
</evidence>
<sequence length="507" mass="57433">MLAPVYGCLFIALLPILYLLELHVHKTASLAVQAEIHVVVVYLTSLFASIFNYRLFFHRLHSFPGPIGARTSKIWHVWKVRNSKNHLLMDELCHRYGTFVRTGPEEVSIFHPEALVAMNAPGSTCFRSDWYDGLYPLQSLANIRNPVIHDQRRRVWDKALSATAVRDYDSRIIKYAEQFDQLIAESVDRPVDVYAKFGFFTSDVMSDLSFGKSFGQLLENKFHHSVLGVRNFMGVFGALTPVPWFGRLGNKPMMQLNGWKSLINYTKASLRERMVNEPPVPDIASYLLSASAGHLKEDSNYLEGDALVLNIVGSDQTATTLIALFAYLARYSKYQDQIFDEIKKISSVTEFLAVLRLPVLKSVIMETLRLWPPLPTGVGRIVPAGGLTIAGRYIPGGTTILAPRYSIARLESCFEKADEFIPERWTTRPEMVIDKRAYNPFSMGRYSCVGQRLAIRKISHLTALLVSKYTVEFGPDDDGTRCFRDMQDNVTMNAGRLDLVFRLRKAD</sequence>
<dbReference type="Proteomes" id="UP000664132">
    <property type="component" value="Unassembled WGS sequence"/>
</dbReference>
<keyword evidence="8" id="KW-0472">Membrane</keyword>
<dbReference type="GO" id="GO:0020037">
    <property type="term" value="F:heme binding"/>
    <property type="evidence" value="ECO:0007669"/>
    <property type="project" value="InterPro"/>
</dbReference>
<feature type="transmembrane region" description="Helical" evidence="8">
    <location>
        <begin position="6"/>
        <end position="24"/>
    </location>
</feature>
<keyword evidence="6" id="KW-0503">Monooxygenase</keyword>
<dbReference type="InterPro" id="IPR050121">
    <property type="entry name" value="Cytochrome_P450_monoxygenase"/>
</dbReference>
<keyword evidence="8" id="KW-0812">Transmembrane</keyword>
<dbReference type="GO" id="GO:0005506">
    <property type="term" value="F:iron ion binding"/>
    <property type="evidence" value="ECO:0007669"/>
    <property type="project" value="InterPro"/>
</dbReference>
<keyword evidence="5 7" id="KW-0408">Iron</keyword>
<comment type="caution">
    <text evidence="9">The sequence shown here is derived from an EMBL/GenBank/DDBJ whole genome shotgun (WGS) entry which is preliminary data.</text>
</comment>
<evidence type="ECO:0000313" key="9">
    <source>
        <dbReference type="EMBL" id="KAG4415830.1"/>
    </source>
</evidence>
<feature type="binding site" description="axial binding residue" evidence="7">
    <location>
        <position position="448"/>
    </location>
    <ligand>
        <name>heme</name>
        <dbReference type="ChEBI" id="CHEBI:30413"/>
    </ligand>
    <ligandPart>
        <name>Fe</name>
        <dbReference type="ChEBI" id="CHEBI:18248"/>
    </ligandPart>
</feature>
<keyword evidence="10" id="KW-1185">Reference proteome</keyword>
<dbReference type="GO" id="GO:0004497">
    <property type="term" value="F:monooxygenase activity"/>
    <property type="evidence" value="ECO:0007669"/>
    <property type="project" value="UniProtKB-KW"/>
</dbReference>
<evidence type="ECO:0000256" key="3">
    <source>
        <dbReference type="ARBA" id="ARBA00022723"/>
    </source>
</evidence>
<dbReference type="InterPro" id="IPR002401">
    <property type="entry name" value="Cyt_P450_E_grp-I"/>
</dbReference>
<evidence type="ECO:0000256" key="8">
    <source>
        <dbReference type="SAM" id="Phobius"/>
    </source>
</evidence>
<dbReference type="AlphaFoldDB" id="A0A8H7T6Q1"/>
<evidence type="ECO:0000256" key="4">
    <source>
        <dbReference type="ARBA" id="ARBA00023002"/>
    </source>
</evidence>
<proteinExistence type="inferred from homology"/>
<dbReference type="CDD" id="cd11061">
    <property type="entry name" value="CYP67-like"/>
    <property type="match status" value="1"/>
</dbReference>
<dbReference type="PRINTS" id="PR00463">
    <property type="entry name" value="EP450I"/>
</dbReference>
<feature type="transmembrane region" description="Helical" evidence="8">
    <location>
        <begin position="36"/>
        <end position="56"/>
    </location>
</feature>
<dbReference type="Pfam" id="PF00067">
    <property type="entry name" value="p450"/>
    <property type="match status" value="1"/>
</dbReference>
<dbReference type="OrthoDB" id="6692864at2759"/>
<name>A0A8H7T6Q1_9HELO</name>
<evidence type="ECO:0000256" key="5">
    <source>
        <dbReference type="ARBA" id="ARBA00023004"/>
    </source>
</evidence>
<evidence type="ECO:0000313" key="10">
    <source>
        <dbReference type="Proteomes" id="UP000664132"/>
    </source>
</evidence>
<dbReference type="PANTHER" id="PTHR24305">
    <property type="entry name" value="CYTOCHROME P450"/>
    <property type="match status" value="1"/>
</dbReference>
<dbReference type="Gene3D" id="1.10.630.10">
    <property type="entry name" value="Cytochrome P450"/>
    <property type="match status" value="1"/>
</dbReference>
<dbReference type="InterPro" id="IPR001128">
    <property type="entry name" value="Cyt_P450"/>
</dbReference>
<dbReference type="EMBL" id="JAFJYH010000206">
    <property type="protein sequence ID" value="KAG4415830.1"/>
    <property type="molecule type" value="Genomic_DNA"/>
</dbReference>
<comment type="similarity">
    <text evidence="2">Belongs to the cytochrome P450 family.</text>
</comment>
<keyword evidence="7" id="KW-0349">Heme</keyword>
<keyword evidence="3 7" id="KW-0479">Metal-binding</keyword>
<keyword evidence="8" id="KW-1133">Transmembrane helix</keyword>
<protein>
    <recommendedName>
        <fullName evidence="11">Cytochrome P450</fullName>
    </recommendedName>
</protein>
<organism evidence="9 10">
    <name type="scientific">Cadophora malorum</name>
    <dbReference type="NCBI Taxonomy" id="108018"/>
    <lineage>
        <taxon>Eukaryota</taxon>
        <taxon>Fungi</taxon>
        <taxon>Dikarya</taxon>
        <taxon>Ascomycota</taxon>
        <taxon>Pezizomycotina</taxon>
        <taxon>Leotiomycetes</taxon>
        <taxon>Helotiales</taxon>
        <taxon>Ploettnerulaceae</taxon>
        <taxon>Cadophora</taxon>
    </lineage>
</organism>
<comment type="cofactor">
    <cofactor evidence="1 7">
        <name>heme</name>
        <dbReference type="ChEBI" id="CHEBI:30413"/>
    </cofactor>
</comment>
<evidence type="ECO:0000256" key="1">
    <source>
        <dbReference type="ARBA" id="ARBA00001971"/>
    </source>
</evidence>
<reference evidence="9" key="1">
    <citation type="submission" date="2021-02" db="EMBL/GenBank/DDBJ databases">
        <title>Genome sequence Cadophora malorum strain M34.</title>
        <authorList>
            <person name="Stefanovic E."/>
            <person name="Vu D."/>
            <person name="Scully C."/>
            <person name="Dijksterhuis J."/>
            <person name="Roader J."/>
            <person name="Houbraken J."/>
        </authorList>
    </citation>
    <scope>NUCLEOTIDE SEQUENCE</scope>
    <source>
        <strain evidence="9">M34</strain>
    </source>
</reference>
<dbReference type="GO" id="GO:0016705">
    <property type="term" value="F:oxidoreductase activity, acting on paired donors, with incorporation or reduction of molecular oxygen"/>
    <property type="evidence" value="ECO:0007669"/>
    <property type="project" value="InterPro"/>
</dbReference>
<evidence type="ECO:0000256" key="6">
    <source>
        <dbReference type="ARBA" id="ARBA00023033"/>
    </source>
</evidence>
<dbReference type="SUPFAM" id="SSF48264">
    <property type="entry name" value="Cytochrome P450"/>
    <property type="match status" value="1"/>
</dbReference>
<dbReference type="PRINTS" id="PR00385">
    <property type="entry name" value="P450"/>
</dbReference>
<evidence type="ECO:0000256" key="7">
    <source>
        <dbReference type="PIRSR" id="PIRSR602401-1"/>
    </source>
</evidence>
<accession>A0A8H7T6Q1</accession>